<dbReference type="Proteomes" id="UP001055108">
    <property type="component" value="Unassembled WGS sequence"/>
</dbReference>
<dbReference type="Pfam" id="PF05443">
    <property type="entry name" value="ROS_MUCR"/>
    <property type="match status" value="1"/>
</dbReference>
<dbReference type="InterPro" id="IPR041920">
    <property type="entry name" value="ROS/MUCR_sf"/>
</dbReference>
<dbReference type="GO" id="GO:0006355">
    <property type="term" value="P:regulation of DNA-templated transcription"/>
    <property type="evidence" value="ECO:0007669"/>
    <property type="project" value="InterPro"/>
</dbReference>
<evidence type="ECO:0008006" key="4">
    <source>
        <dbReference type="Google" id="ProtNLM"/>
    </source>
</evidence>
<dbReference type="GO" id="GO:0003677">
    <property type="term" value="F:DNA binding"/>
    <property type="evidence" value="ECO:0007669"/>
    <property type="project" value="InterPro"/>
</dbReference>
<accession>A0AA37MI99</accession>
<evidence type="ECO:0000313" key="3">
    <source>
        <dbReference type="Proteomes" id="UP001055108"/>
    </source>
</evidence>
<keyword evidence="3" id="KW-1185">Reference proteome</keyword>
<evidence type="ECO:0000313" key="2">
    <source>
        <dbReference type="EMBL" id="GJD81766.1"/>
    </source>
</evidence>
<dbReference type="EMBL" id="BPQM01000160">
    <property type="protein sequence ID" value="GJD81766.1"/>
    <property type="molecule type" value="Genomic_DNA"/>
</dbReference>
<comment type="caution">
    <text evidence="2">The sequence shown here is derived from an EMBL/GenBank/DDBJ whole genome shotgun (WGS) entry which is preliminary data.</text>
</comment>
<protein>
    <recommendedName>
        <fullName evidence="4">Transcriptional regulator, MucR family</fullName>
    </recommendedName>
</protein>
<evidence type="ECO:0000256" key="1">
    <source>
        <dbReference type="ARBA" id="ARBA00007031"/>
    </source>
</evidence>
<dbReference type="InterPro" id="IPR008807">
    <property type="entry name" value="ROS_MUCR"/>
</dbReference>
<proteinExistence type="inferred from homology"/>
<dbReference type="GO" id="GO:0008270">
    <property type="term" value="F:zinc ion binding"/>
    <property type="evidence" value="ECO:0007669"/>
    <property type="project" value="InterPro"/>
</dbReference>
<sequence length="156" mass="17341">MLLSIPMEADVDNEKSLDLQQIAKVTDFVVTFVSNNKLPAAELPNLVRSIHQAFFSMEASQSAAADRQLPTPSQIRRSITPDALISFIDGKPYKTLKRHLRKHGLDPQGYRDRYGLPRDYPLVAAGYSELRAAFAKTTGLGRNRRRRSGAQASGQT</sequence>
<organism evidence="2 3">
    <name type="scientific">Methylobacterium gregans</name>
    <dbReference type="NCBI Taxonomy" id="374424"/>
    <lineage>
        <taxon>Bacteria</taxon>
        <taxon>Pseudomonadati</taxon>
        <taxon>Pseudomonadota</taxon>
        <taxon>Alphaproteobacteria</taxon>
        <taxon>Hyphomicrobiales</taxon>
        <taxon>Methylobacteriaceae</taxon>
        <taxon>Methylobacterium</taxon>
    </lineage>
</organism>
<comment type="similarity">
    <text evidence="1">Belongs to the ros/MucR family.</text>
</comment>
<gene>
    <name evidence="2" type="ORF">NBEOAGPD_5020</name>
</gene>
<reference evidence="2" key="2">
    <citation type="submission" date="2021-08" db="EMBL/GenBank/DDBJ databases">
        <authorList>
            <person name="Tani A."/>
            <person name="Ola A."/>
            <person name="Ogura Y."/>
            <person name="Katsura K."/>
            <person name="Hayashi T."/>
        </authorList>
    </citation>
    <scope>NUCLEOTIDE SEQUENCE</scope>
    <source>
        <strain evidence="2">NBRC 103626</strain>
    </source>
</reference>
<name>A0AA37MI99_9HYPH</name>
<dbReference type="RefSeq" id="WP_238306994.1">
    <property type="nucleotide sequence ID" value="NZ_BPQM01000160.1"/>
</dbReference>
<dbReference type="AlphaFoldDB" id="A0AA37MI99"/>
<reference evidence="2" key="1">
    <citation type="journal article" date="2016" name="Front. Microbiol.">
        <title>Genome Sequence of the Piezophilic, Mesophilic Sulfate-Reducing Bacterium Desulfovibrio indicus J2T.</title>
        <authorList>
            <person name="Cao J."/>
            <person name="Maignien L."/>
            <person name="Shao Z."/>
            <person name="Alain K."/>
            <person name="Jebbar M."/>
        </authorList>
    </citation>
    <scope>NUCLEOTIDE SEQUENCE</scope>
    <source>
        <strain evidence="2">NBRC 103626</strain>
    </source>
</reference>
<dbReference type="Gene3D" id="1.10.10.1550">
    <property type="entry name" value="ROS/MUCR transcriptional regulator protein"/>
    <property type="match status" value="1"/>
</dbReference>